<dbReference type="InterPro" id="IPR025355">
    <property type="entry name" value="DUF4259"/>
</dbReference>
<organism evidence="1 2">
    <name type="scientific">Pendulispora rubella</name>
    <dbReference type="NCBI Taxonomy" id="2741070"/>
    <lineage>
        <taxon>Bacteria</taxon>
        <taxon>Pseudomonadati</taxon>
        <taxon>Myxococcota</taxon>
        <taxon>Myxococcia</taxon>
        <taxon>Myxococcales</taxon>
        <taxon>Sorangiineae</taxon>
        <taxon>Pendulisporaceae</taxon>
        <taxon>Pendulispora</taxon>
    </lineage>
</organism>
<evidence type="ECO:0000313" key="1">
    <source>
        <dbReference type="EMBL" id="WXB10372.1"/>
    </source>
</evidence>
<dbReference type="EMBL" id="CP089983">
    <property type="protein sequence ID" value="WXB10372.1"/>
    <property type="molecule type" value="Genomic_DNA"/>
</dbReference>
<reference evidence="1" key="1">
    <citation type="submission" date="2021-12" db="EMBL/GenBank/DDBJ databases">
        <title>Discovery of the Pendulisporaceae a myxobacterial family with distinct sporulation behavior and unique specialized metabolism.</title>
        <authorList>
            <person name="Garcia R."/>
            <person name="Popoff A."/>
            <person name="Bader C.D."/>
            <person name="Loehr J."/>
            <person name="Walesch S."/>
            <person name="Walt C."/>
            <person name="Boldt J."/>
            <person name="Bunk B."/>
            <person name="Haeckl F.J.F.P.J."/>
            <person name="Gunesch A.P."/>
            <person name="Birkelbach J."/>
            <person name="Nuebel U."/>
            <person name="Pietschmann T."/>
            <person name="Bach T."/>
            <person name="Mueller R."/>
        </authorList>
    </citation>
    <scope>NUCLEOTIDE SEQUENCE</scope>
    <source>
        <strain evidence="1">MSr11367</strain>
    </source>
</reference>
<keyword evidence="2" id="KW-1185">Reference proteome</keyword>
<proteinExistence type="predicted"/>
<protein>
    <submittedName>
        <fullName evidence="1">DUF4259 domain-containing protein</fullName>
    </submittedName>
</protein>
<name>A0ABZ2LHF2_9BACT</name>
<gene>
    <name evidence="1" type="ORF">LVJ94_24485</name>
</gene>
<evidence type="ECO:0000313" key="2">
    <source>
        <dbReference type="Proteomes" id="UP001374803"/>
    </source>
</evidence>
<dbReference type="RefSeq" id="WP_394840049.1">
    <property type="nucleotide sequence ID" value="NZ_CP089929.1"/>
</dbReference>
<dbReference type="Pfam" id="PF14078">
    <property type="entry name" value="DUF4259"/>
    <property type="match status" value="1"/>
</dbReference>
<dbReference type="Proteomes" id="UP001374803">
    <property type="component" value="Chromosome"/>
</dbReference>
<accession>A0ABZ2LHF2</accession>
<sequence>MGAWGYGPFENDSALDWVSWAEEDTSAAVDSALQQATSAGYLDVDDGSAAVAAASLIAAARDGDTAGLPEEVAALVHDWQPDDSHAARALEALAAVVGAESELAALWREGATAAAWERTIEVLRERLLRASAG</sequence>